<protein>
    <submittedName>
        <fullName evidence="1">Polyketide cyclase/dehydrase</fullName>
    </submittedName>
</protein>
<dbReference type="HOGENOM" id="CLU_128243_1_0_11"/>
<evidence type="ECO:0000313" key="1">
    <source>
        <dbReference type="EMBL" id="EGD26314.1"/>
    </source>
</evidence>
<gene>
    <name evidence="1" type="ORF">HMPREF0724_10248</name>
</gene>
<evidence type="ECO:0000313" key="2">
    <source>
        <dbReference type="Proteomes" id="UP000004245"/>
    </source>
</evidence>
<dbReference type="Proteomes" id="UP000004245">
    <property type="component" value="Unassembled WGS sequence"/>
</dbReference>
<dbReference type="CDD" id="cd07819">
    <property type="entry name" value="SRPBCC_2"/>
    <property type="match status" value="1"/>
</dbReference>
<proteinExistence type="predicted"/>
<dbReference type="Pfam" id="PF10604">
    <property type="entry name" value="Polyketide_cyc2"/>
    <property type="match status" value="1"/>
</dbReference>
<dbReference type="STRING" id="43767.A6I91_20045"/>
<dbReference type="AlphaFoldDB" id="E9SVI0"/>
<organism evidence="1 2">
    <name type="scientific">Prescottella equi ATCC 33707</name>
    <dbReference type="NCBI Taxonomy" id="525370"/>
    <lineage>
        <taxon>Bacteria</taxon>
        <taxon>Bacillati</taxon>
        <taxon>Actinomycetota</taxon>
        <taxon>Actinomycetes</taxon>
        <taxon>Mycobacteriales</taxon>
        <taxon>Nocardiaceae</taxon>
        <taxon>Prescottella</taxon>
    </lineage>
</organism>
<dbReference type="InterPro" id="IPR019587">
    <property type="entry name" value="Polyketide_cyclase/dehydratase"/>
</dbReference>
<dbReference type="InterPro" id="IPR023393">
    <property type="entry name" value="START-like_dom_sf"/>
</dbReference>
<name>E9SVI0_RHOHA</name>
<dbReference type="SUPFAM" id="SSF55961">
    <property type="entry name" value="Bet v1-like"/>
    <property type="match status" value="1"/>
</dbReference>
<accession>E9SVI0</accession>
<dbReference type="EMBL" id="ADNW02000001">
    <property type="protein sequence ID" value="EGD26314.1"/>
    <property type="molecule type" value="Genomic_DNA"/>
</dbReference>
<dbReference type="Gene3D" id="3.30.530.20">
    <property type="match status" value="1"/>
</dbReference>
<dbReference type="PANTHER" id="PTHR39683">
    <property type="entry name" value="CONSERVED PROTEIN TB16.3"/>
    <property type="match status" value="1"/>
</dbReference>
<keyword evidence="2" id="KW-1185">Reference proteome</keyword>
<dbReference type="PANTHER" id="PTHR39683:SF4">
    <property type="entry name" value="COENZYME Q-BINDING PROTEIN COQ10 START DOMAIN-CONTAINING PROTEIN"/>
    <property type="match status" value="1"/>
</dbReference>
<comment type="caution">
    <text evidence="1">The sequence shown here is derived from an EMBL/GenBank/DDBJ whole genome shotgun (WGS) entry which is preliminary data.</text>
</comment>
<sequence length="147" mass="15862">MESMAVSGAKEFQVEAAPADVMAAIAAVDRLPEWSSAHKKVIVESTHADGRPCRVRMTVSIMGINDEQVVDYSWDGDTGMSWTLVESTQQNSQDGSYTLTPKGDGTLVKFALTVDPKIPLPGFLLKKAQKMALETASQGLTKFVDGK</sequence>
<reference evidence="1" key="1">
    <citation type="submission" date="2011-01" db="EMBL/GenBank/DDBJ databases">
        <authorList>
            <person name="Muzny D."/>
            <person name="Qin X."/>
            <person name="Buhay C."/>
            <person name="Dugan-Rocha S."/>
            <person name="Ding Y."/>
            <person name="Chen G."/>
            <person name="Hawes A."/>
            <person name="Holder M."/>
            <person name="Jhangiani S."/>
            <person name="Johnson A."/>
            <person name="Khan Z."/>
            <person name="Li Z."/>
            <person name="Liu W."/>
            <person name="Liu X."/>
            <person name="Perez L."/>
            <person name="Shen H."/>
            <person name="Wang Q."/>
            <person name="Watt J."/>
            <person name="Xi L."/>
            <person name="Xin Y."/>
            <person name="Zhou J."/>
            <person name="Deng J."/>
            <person name="Jiang H."/>
            <person name="Liu Y."/>
            <person name="Qu J."/>
            <person name="Song X.-Z."/>
            <person name="Zhang L."/>
            <person name="Villasana D."/>
            <person name="Johnson A."/>
            <person name="Liu J."/>
            <person name="Liyanage D."/>
            <person name="Lorensuhewa L."/>
            <person name="Robinson T."/>
            <person name="Song A."/>
            <person name="Song B.-B."/>
            <person name="Dinh H."/>
            <person name="Thornton R."/>
            <person name="Coyle M."/>
            <person name="Francisco L."/>
            <person name="Jackson L."/>
            <person name="Javaid M."/>
            <person name="Korchina V."/>
            <person name="Kovar C."/>
            <person name="Mata R."/>
            <person name="Mathew T."/>
            <person name="Ngo R."/>
            <person name="Nguyen L."/>
            <person name="Nguyen N."/>
            <person name="Okwuonu G."/>
            <person name="Ongeri F."/>
            <person name="Pham C."/>
            <person name="Simmons D."/>
            <person name="Wilczek-Boney K."/>
            <person name="Hale W."/>
            <person name="Jakkamsetti A."/>
            <person name="Pham P."/>
            <person name="Ruth R."/>
            <person name="San Lucas F."/>
            <person name="Warren J."/>
            <person name="Zhang J."/>
            <person name="Zhao Z."/>
            <person name="Zhou C."/>
            <person name="Zhu D."/>
            <person name="Lee S."/>
            <person name="Bess C."/>
            <person name="Blankenburg K."/>
            <person name="Forbes L."/>
            <person name="Fu Q."/>
            <person name="Gubbala S."/>
            <person name="Hirani K."/>
            <person name="Jayaseelan J.C."/>
            <person name="Lara F."/>
            <person name="Munidasa M."/>
            <person name="Palculict T."/>
            <person name="Patil S."/>
            <person name="Pu L.-L."/>
            <person name="Saada N."/>
            <person name="Tang L."/>
            <person name="Weissenberger G."/>
            <person name="Zhu Y."/>
            <person name="Hemphill L."/>
            <person name="Shang Y."/>
            <person name="Youmans B."/>
            <person name="Ayvaz T."/>
            <person name="Ross M."/>
            <person name="Santibanez J."/>
            <person name="Aqrawi P."/>
            <person name="Gross S."/>
            <person name="Joshi V."/>
            <person name="Fowler G."/>
            <person name="Nazareth L."/>
            <person name="Reid J."/>
            <person name="Worley K."/>
            <person name="Petrosino J."/>
            <person name="Highlander S."/>
            <person name="Gibbs R."/>
        </authorList>
    </citation>
    <scope>NUCLEOTIDE SEQUENCE [LARGE SCALE GENOMIC DNA]</scope>
    <source>
        <strain evidence="1">ATCC 33707</strain>
    </source>
</reference>